<sequence length="184" mass="20857">MEVFPVDKLFKKNAMGNNIFHEIAIQGSLMLLQTIRDNVDGQMDTYLSEINDQNESCITIVADRHRGLLAKDLIEIFVDLGADINETDNWGNTALHYSVFHRDHVLAEWLCQQPGINLNAINNDEHTPLGLAILWNIQSIKTLLESKGARFNNIEFSDSETSDDDDDDDDDGHDENDEPMRTRG</sequence>
<keyword evidence="4" id="KW-0040">ANK repeat</keyword>
<evidence type="ECO:0000256" key="6">
    <source>
        <dbReference type="SAM" id="MobiDB-lite"/>
    </source>
</evidence>
<dbReference type="Pfam" id="PF12796">
    <property type="entry name" value="Ank_2"/>
    <property type="match status" value="1"/>
</dbReference>
<evidence type="ECO:0000256" key="4">
    <source>
        <dbReference type="ARBA" id="ARBA00023043"/>
    </source>
</evidence>
<dbReference type="InterPro" id="IPR051070">
    <property type="entry name" value="NF-kappa-B_inhibitor"/>
</dbReference>
<organism evidence="7">
    <name type="scientific">Apophua simplicipes ichnovirus</name>
    <dbReference type="NCBI Taxonomy" id="1329648"/>
    <lineage>
        <taxon>Viruses</taxon>
        <taxon>Viruses incertae sedis</taxon>
        <taxon>Polydnaviriformidae</taxon>
        <taxon>Ichnoviriform</taxon>
    </lineage>
</organism>
<dbReference type="InterPro" id="IPR002110">
    <property type="entry name" value="Ankyrin_rpt"/>
</dbReference>
<accession>S5DYQ6</accession>
<name>S5DYQ6_9VIRU</name>
<dbReference type="SUPFAM" id="SSF48403">
    <property type="entry name" value="Ankyrin repeat"/>
    <property type="match status" value="1"/>
</dbReference>
<feature type="region of interest" description="Disordered" evidence="6">
    <location>
        <begin position="154"/>
        <end position="184"/>
    </location>
</feature>
<keyword evidence="1" id="KW-0945">Host-virus interaction</keyword>
<evidence type="ECO:0000313" key="7">
    <source>
        <dbReference type="EMBL" id="AGQ20117.1"/>
    </source>
</evidence>
<dbReference type="GO" id="GO:0071356">
    <property type="term" value="P:cellular response to tumor necrosis factor"/>
    <property type="evidence" value="ECO:0007669"/>
    <property type="project" value="TreeGrafter"/>
</dbReference>
<dbReference type="Gene3D" id="1.25.40.20">
    <property type="entry name" value="Ankyrin repeat-containing domain"/>
    <property type="match status" value="1"/>
</dbReference>
<dbReference type="GO" id="GO:0085034">
    <property type="term" value="P:symbiont-mediated suppression of host NF-kappaB cascade"/>
    <property type="evidence" value="ECO:0007669"/>
    <property type="project" value="UniProtKB-KW"/>
</dbReference>
<dbReference type="PANTHER" id="PTHR46680:SF3">
    <property type="entry name" value="NF-KAPPA-B INHIBITOR CACTUS"/>
    <property type="match status" value="1"/>
</dbReference>
<feature type="compositionally biased region" description="Acidic residues" evidence="6">
    <location>
        <begin position="157"/>
        <end position="177"/>
    </location>
</feature>
<protein>
    <submittedName>
        <fullName evidence="7">AsIV-cont00008-ORF2</fullName>
    </submittedName>
</protein>
<evidence type="ECO:0000256" key="2">
    <source>
        <dbReference type="ARBA" id="ARBA00022737"/>
    </source>
</evidence>
<evidence type="ECO:0000256" key="5">
    <source>
        <dbReference type="ARBA" id="ARBA00037244"/>
    </source>
</evidence>
<keyword evidence="3" id="KW-1100">Inhibition of host NF-kappa-B by virus</keyword>
<evidence type="ECO:0000256" key="3">
    <source>
        <dbReference type="ARBA" id="ARBA00022863"/>
    </source>
</evidence>
<dbReference type="GO" id="GO:0051059">
    <property type="term" value="F:NF-kappaB binding"/>
    <property type="evidence" value="ECO:0007669"/>
    <property type="project" value="TreeGrafter"/>
</dbReference>
<dbReference type="EMBL" id="KC752214">
    <property type="protein sequence ID" value="AGQ20117.1"/>
    <property type="molecule type" value="Genomic_DNA"/>
</dbReference>
<reference evidence="7" key="1">
    <citation type="journal article" date="2013" name="J. Gen. Virol.">
        <title>Ultrastructural and genomic characterization of a second banchine polydnavirus confirms the existence of shared features within this ichnovirus lineage.</title>
        <authorList>
            <person name="Djoumad A."/>
            <person name="Stoltz D."/>
            <person name="Beliveau C."/>
            <person name="Boyle B."/>
            <person name="Kuhn L."/>
            <person name="Cusson M."/>
        </authorList>
    </citation>
    <scope>NUCLEOTIDE SEQUENCE</scope>
</reference>
<keyword evidence="2" id="KW-0677">Repeat</keyword>
<evidence type="ECO:0000256" key="1">
    <source>
        <dbReference type="ARBA" id="ARBA00022581"/>
    </source>
</evidence>
<dbReference type="PANTHER" id="PTHR46680">
    <property type="entry name" value="NF-KAPPA-B INHIBITOR ALPHA"/>
    <property type="match status" value="1"/>
</dbReference>
<dbReference type="InterPro" id="IPR036770">
    <property type="entry name" value="Ankyrin_rpt-contain_sf"/>
</dbReference>
<comment type="function">
    <text evidence="5">Suppresses the host immune response through NF-kappa-B inactivation. Possesses ankyrin repeat domains required for NF-kappa-B binding but lacks the regulatory regions required for dissociation from NF-kappa-B and degradation. Therefore, prevents host NF-kappa-B release and subsequent activation.</text>
</comment>
<proteinExistence type="predicted"/>
<dbReference type="SMART" id="SM00248">
    <property type="entry name" value="ANK"/>
    <property type="match status" value="3"/>
</dbReference>